<dbReference type="InterPro" id="IPR051785">
    <property type="entry name" value="MMCE/EMCE_epimerase"/>
</dbReference>
<dbReference type="eggNOG" id="COG0346">
    <property type="taxonomic scope" value="Bacteria"/>
</dbReference>
<dbReference type="PROSITE" id="PS51819">
    <property type="entry name" value="VOC"/>
    <property type="match status" value="1"/>
</dbReference>
<dbReference type="Pfam" id="PF13669">
    <property type="entry name" value="Glyoxalase_4"/>
    <property type="match status" value="1"/>
</dbReference>
<accession>Q1CYA5</accession>
<dbReference type="OrthoDB" id="2613830at2"/>
<dbReference type="PANTHER" id="PTHR43048">
    <property type="entry name" value="METHYLMALONYL-COA EPIMERASE"/>
    <property type="match status" value="1"/>
</dbReference>
<proteinExistence type="predicted"/>
<dbReference type="InterPro" id="IPR037523">
    <property type="entry name" value="VOC_core"/>
</dbReference>
<feature type="domain" description="VOC" evidence="2">
    <location>
        <begin position="50"/>
        <end position="198"/>
    </location>
</feature>
<dbReference type="GO" id="GO:0004493">
    <property type="term" value="F:methylmalonyl-CoA epimerase activity"/>
    <property type="evidence" value="ECO:0007669"/>
    <property type="project" value="TreeGrafter"/>
</dbReference>
<reference evidence="3 4" key="1">
    <citation type="journal article" date="2006" name="Proc. Natl. Acad. Sci. U.S.A.">
        <title>Evolution of sensory complexity recorded in a myxobacterial genome.</title>
        <authorList>
            <person name="Goldman B.S."/>
            <person name="Nierman W.C."/>
            <person name="Kaiser D."/>
            <person name="Slater S.C."/>
            <person name="Durkin A.S."/>
            <person name="Eisen J.A."/>
            <person name="Ronning C.M."/>
            <person name="Barbazuk W.B."/>
            <person name="Blanchard M."/>
            <person name="Field C."/>
            <person name="Halling C."/>
            <person name="Hinkle G."/>
            <person name="Iartchuk O."/>
            <person name="Kim H.S."/>
            <person name="Mackenzie C."/>
            <person name="Madupu R."/>
            <person name="Miller N."/>
            <person name="Shvartsbeyn A."/>
            <person name="Sullivan S.A."/>
            <person name="Vaudin M."/>
            <person name="Wiegand R."/>
            <person name="Kaplan H.B."/>
        </authorList>
    </citation>
    <scope>NUCLEOTIDE SEQUENCE [LARGE SCALE GENOMIC DNA]</scope>
    <source>
        <strain evidence="4">DK1622</strain>
    </source>
</reference>
<protein>
    <submittedName>
        <fullName evidence="3">Glyoxalase family protein</fullName>
    </submittedName>
</protein>
<dbReference type="PANTHER" id="PTHR43048:SF6">
    <property type="entry name" value="BLR8189 PROTEIN"/>
    <property type="match status" value="1"/>
</dbReference>
<evidence type="ECO:0000313" key="3">
    <source>
        <dbReference type="EMBL" id="ABF85835.1"/>
    </source>
</evidence>
<sequence length="219" mass="23837">MNTGPPQGTPHIDSALHMAAPWSSPAVSRSIPFRSVRAMPSTSPGAGVRGIDHVGVTVPDLEAATAFFIEALGAEVLYDSLAKGQPPQEGEDLQRRLRFLPGSSIRAMRLLRLGNGPSLELFEYAAPEQRPPARPNDLGIQHLAVYVDDMDTALARFQAAGGEVFSSPHELPALEKGPGNAFCYARAPWGTIIEFITYPSPQPYEKQTALRRWKPPERD</sequence>
<dbReference type="AlphaFoldDB" id="Q1CYA5"/>
<organism evidence="3 4">
    <name type="scientific">Myxococcus xanthus (strain DK1622)</name>
    <dbReference type="NCBI Taxonomy" id="246197"/>
    <lineage>
        <taxon>Bacteria</taxon>
        <taxon>Pseudomonadati</taxon>
        <taxon>Myxococcota</taxon>
        <taxon>Myxococcia</taxon>
        <taxon>Myxococcales</taxon>
        <taxon>Cystobacterineae</taxon>
        <taxon>Myxococcaceae</taxon>
        <taxon>Myxococcus</taxon>
    </lineage>
</organism>
<dbReference type="SUPFAM" id="SSF54593">
    <property type="entry name" value="Glyoxalase/Bleomycin resistance protein/Dihydroxybiphenyl dioxygenase"/>
    <property type="match status" value="1"/>
</dbReference>
<keyword evidence="4" id="KW-1185">Reference proteome</keyword>
<dbReference type="Proteomes" id="UP000002402">
    <property type="component" value="Chromosome"/>
</dbReference>
<dbReference type="HOGENOM" id="CLU_046006_2_0_7"/>
<dbReference type="InterPro" id="IPR029068">
    <property type="entry name" value="Glyas_Bleomycin-R_OHBP_Dase"/>
</dbReference>
<evidence type="ECO:0000313" key="4">
    <source>
        <dbReference type="Proteomes" id="UP000002402"/>
    </source>
</evidence>
<dbReference type="STRING" id="246197.MXAN_6495"/>
<keyword evidence="1" id="KW-0479">Metal-binding</keyword>
<dbReference type="GO" id="GO:0046872">
    <property type="term" value="F:metal ion binding"/>
    <property type="evidence" value="ECO:0007669"/>
    <property type="project" value="UniProtKB-KW"/>
</dbReference>
<evidence type="ECO:0000259" key="2">
    <source>
        <dbReference type="PROSITE" id="PS51819"/>
    </source>
</evidence>
<dbReference type="CDD" id="cd16361">
    <property type="entry name" value="VOC_ShValD_like"/>
    <property type="match status" value="1"/>
</dbReference>
<dbReference type="EMBL" id="CP000113">
    <property type="protein sequence ID" value="ABF85835.1"/>
    <property type="molecule type" value="Genomic_DNA"/>
</dbReference>
<dbReference type="Gene3D" id="3.10.180.10">
    <property type="entry name" value="2,3-Dihydroxybiphenyl 1,2-Dioxygenase, domain 1"/>
    <property type="match status" value="1"/>
</dbReference>
<evidence type="ECO:0000256" key="1">
    <source>
        <dbReference type="ARBA" id="ARBA00022723"/>
    </source>
</evidence>
<name>Q1CYA5_MYXXD</name>
<dbReference type="EnsemblBacteria" id="ABF85835">
    <property type="protein sequence ID" value="ABF85835"/>
    <property type="gene ID" value="MXAN_6495"/>
</dbReference>
<dbReference type="GO" id="GO:0046491">
    <property type="term" value="P:L-methylmalonyl-CoA metabolic process"/>
    <property type="evidence" value="ECO:0007669"/>
    <property type="project" value="TreeGrafter"/>
</dbReference>
<gene>
    <name evidence="3" type="ordered locus">MXAN_6495</name>
</gene>
<dbReference type="KEGG" id="mxa:MXAN_6495"/>